<accession>A0A1I6NSY2</accession>
<dbReference type="PROSITE" id="PS50975">
    <property type="entry name" value="ATP_GRASP"/>
    <property type="match status" value="1"/>
</dbReference>
<keyword evidence="1" id="KW-0547">Nucleotide-binding</keyword>
<dbReference type="Pfam" id="PF14398">
    <property type="entry name" value="ATPgrasp_YheCD"/>
    <property type="match status" value="1"/>
</dbReference>
<dbReference type="InterPro" id="IPR026838">
    <property type="entry name" value="YheC/D"/>
</dbReference>
<sequence length="245" mass="27569">MKVSYKWVIHRNLMKVDSVKNSVPTTMLYSQGAFVEMLRKYGSLVLKPSGGTGGHGVILIRSLPGGRYNVQINQKIRDFPNELSLVNWVNKQPSTVKTRYLIQQCIPLAQINGSPFTIRTVTQRRPQSNWVLTGWVAKAAGKGYFITNGRSGGTVFPVDQAITRSNAHANVDQVLQELRRVSLKAAQHLGNSSPRQRVVGFDMGIDRDGKVWIIEANPKPRFKAFLKLKDQSMYRRIMGFQRSPS</sequence>
<gene>
    <name evidence="3" type="ORF">SAMN05444972_10193</name>
</gene>
<dbReference type="SUPFAM" id="SSF56059">
    <property type="entry name" value="Glutathione synthetase ATP-binding domain-like"/>
    <property type="match status" value="1"/>
</dbReference>
<dbReference type="EMBL" id="FPAA01000001">
    <property type="protein sequence ID" value="SFS30948.1"/>
    <property type="molecule type" value="Genomic_DNA"/>
</dbReference>
<evidence type="ECO:0000313" key="4">
    <source>
        <dbReference type="Proteomes" id="UP000198660"/>
    </source>
</evidence>
<feature type="domain" description="ATP-grasp" evidence="2">
    <location>
        <begin position="11"/>
        <end position="242"/>
    </location>
</feature>
<dbReference type="Proteomes" id="UP000198660">
    <property type="component" value="Unassembled WGS sequence"/>
</dbReference>
<proteinExistence type="predicted"/>
<evidence type="ECO:0000256" key="1">
    <source>
        <dbReference type="PROSITE-ProRule" id="PRU00409"/>
    </source>
</evidence>
<evidence type="ECO:0000313" key="3">
    <source>
        <dbReference type="EMBL" id="SFS30948.1"/>
    </source>
</evidence>
<name>A0A1I6NSY2_9BACL</name>
<dbReference type="GO" id="GO:0046872">
    <property type="term" value="F:metal ion binding"/>
    <property type="evidence" value="ECO:0007669"/>
    <property type="project" value="InterPro"/>
</dbReference>
<dbReference type="InterPro" id="IPR011761">
    <property type="entry name" value="ATP-grasp"/>
</dbReference>
<dbReference type="GO" id="GO:0005524">
    <property type="term" value="F:ATP binding"/>
    <property type="evidence" value="ECO:0007669"/>
    <property type="project" value="UniProtKB-UniRule"/>
</dbReference>
<evidence type="ECO:0000259" key="2">
    <source>
        <dbReference type="PROSITE" id="PS50975"/>
    </source>
</evidence>
<protein>
    <submittedName>
        <fullName evidence="3">YheC/D like ATP-grasp</fullName>
    </submittedName>
</protein>
<organism evidence="3 4">
    <name type="scientific">Marininema halotolerans</name>
    <dbReference type="NCBI Taxonomy" id="1155944"/>
    <lineage>
        <taxon>Bacteria</taxon>
        <taxon>Bacillati</taxon>
        <taxon>Bacillota</taxon>
        <taxon>Bacilli</taxon>
        <taxon>Bacillales</taxon>
        <taxon>Thermoactinomycetaceae</taxon>
        <taxon>Marininema</taxon>
    </lineage>
</organism>
<keyword evidence="4" id="KW-1185">Reference proteome</keyword>
<keyword evidence="1" id="KW-0067">ATP-binding</keyword>
<reference evidence="4" key="1">
    <citation type="submission" date="2016-10" db="EMBL/GenBank/DDBJ databases">
        <authorList>
            <person name="Varghese N."/>
            <person name="Submissions S."/>
        </authorList>
    </citation>
    <scope>NUCLEOTIDE SEQUENCE [LARGE SCALE GENOMIC DNA]</scope>
    <source>
        <strain evidence="4">DSM 45789</strain>
    </source>
</reference>
<dbReference type="RefSeq" id="WP_176391801.1">
    <property type="nucleotide sequence ID" value="NZ_FPAA01000001.1"/>
</dbReference>
<dbReference type="Gene3D" id="3.30.470.20">
    <property type="entry name" value="ATP-grasp fold, B domain"/>
    <property type="match status" value="1"/>
</dbReference>
<dbReference type="AlphaFoldDB" id="A0A1I6NSY2"/>